<dbReference type="RefSeq" id="WP_044220965.1">
    <property type="nucleotide sequence ID" value="NZ_JRYR02000002.1"/>
</dbReference>
<dbReference type="AlphaFoldDB" id="A0A1S1YT82"/>
<evidence type="ECO:0000256" key="1">
    <source>
        <dbReference type="SAM" id="Phobius"/>
    </source>
</evidence>
<keyword evidence="3" id="KW-1185">Reference proteome</keyword>
<dbReference type="OrthoDB" id="979719at2"/>
<accession>A0A1S1YT82</accession>
<dbReference type="EMBL" id="JRYR02000002">
    <property type="protein sequence ID" value="OHX64218.1"/>
    <property type="molecule type" value="Genomic_DNA"/>
</dbReference>
<dbReference type="Proteomes" id="UP000179797">
    <property type="component" value="Unassembled WGS sequence"/>
</dbReference>
<sequence length="151" mass="17770">MANTKDSSSKYELLKQEIFEMSEKTAVWSDGHKQKSFWIYMGIAFSSSCITFLVAIGDDIAESYHLFAKCTTLIFSALSALLAAWDGFFNHKELWVNYSETRNHLRTLLFELKMLNEEDRENDKILNKFYQQYKEVVHESNSKWKELRTDD</sequence>
<evidence type="ECO:0000313" key="3">
    <source>
        <dbReference type="Proteomes" id="UP000179797"/>
    </source>
</evidence>
<reference evidence="2 3" key="1">
    <citation type="journal article" date="2012" name="Int. J. Syst. Evol. Microbiol.">
        <title>Flammeovirga pacifica sp. nov., isolated from deep-sea sediment.</title>
        <authorList>
            <person name="Xu H."/>
            <person name="Fu Y."/>
            <person name="Yang N."/>
            <person name="Ding Z."/>
            <person name="Lai Q."/>
            <person name="Zeng R."/>
        </authorList>
    </citation>
    <scope>NUCLEOTIDE SEQUENCE [LARGE SCALE GENOMIC DNA]</scope>
    <source>
        <strain evidence="3">DSM 24597 / LMG 26175 / WPAGA1</strain>
    </source>
</reference>
<keyword evidence="1" id="KW-0472">Membrane</keyword>
<proteinExistence type="predicted"/>
<dbReference type="InterPro" id="IPR025325">
    <property type="entry name" value="DUF4231"/>
</dbReference>
<keyword evidence="1" id="KW-1133">Transmembrane helix</keyword>
<protein>
    <recommendedName>
        <fullName evidence="4">SMODS and SLOG-associating 2TM effector domain-containing protein</fullName>
    </recommendedName>
</protein>
<dbReference type="NCBIfam" id="NF033634">
    <property type="entry name" value="SLATT_1"/>
    <property type="match status" value="1"/>
</dbReference>
<dbReference type="Pfam" id="PF14015">
    <property type="entry name" value="DUF4231"/>
    <property type="match status" value="1"/>
</dbReference>
<gene>
    <name evidence="2" type="ORF">NH26_21685</name>
</gene>
<feature type="transmembrane region" description="Helical" evidence="1">
    <location>
        <begin position="63"/>
        <end position="85"/>
    </location>
</feature>
<comment type="caution">
    <text evidence="2">The sequence shown here is derived from an EMBL/GenBank/DDBJ whole genome shotgun (WGS) entry which is preliminary data.</text>
</comment>
<evidence type="ECO:0008006" key="4">
    <source>
        <dbReference type="Google" id="ProtNLM"/>
    </source>
</evidence>
<organism evidence="2 3">
    <name type="scientific">Flammeovirga pacifica</name>
    <dbReference type="NCBI Taxonomy" id="915059"/>
    <lineage>
        <taxon>Bacteria</taxon>
        <taxon>Pseudomonadati</taxon>
        <taxon>Bacteroidota</taxon>
        <taxon>Cytophagia</taxon>
        <taxon>Cytophagales</taxon>
        <taxon>Flammeovirgaceae</taxon>
        <taxon>Flammeovirga</taxon>
    </lineage>
</organism>
<feature type="transmembrane region" description="Helical" evidence="1">
    <location>
        <begin position="37"/>
        <end position="57"/>
    </location>
</feature>
<evidence type="ECO:0000313" key="2">
    <source>
        <dbReference type="EMBL" id="OHX64218.1"/>
    </source>
</evidence>
<keyword evidence="1" id="KW-0812">Transmembrane</keyword>
<dbReference type="STRING" id="915059.NH26_21685"/>
<name>A0A1S1YT82_FLAPC</name>